<dbReference type="RefSeq" id="WP_058502883.1">
    <property type="nucleotide sequence ID" value="NZ_CAAAJA010000022.1"/>
</dbReference>
<dbReference type="STRING" id="454.Lisr_2608"/>
<accession>A0A0W0V2P0</accession>
<comment type="caution">
    <text evidence="2">The sequence shown here is derived from an EMBL/GenBank/DDBJ whole genome shotgun (WGS) entry which is preliminary data.</text>
</comment>
<name>A0A0W0V2P0_9GAMM</name>
<feature type="transmembrane region" description="Helical" evidence="1">
    <location>
        <begin position="6"/>
        <end position="30"/>
    </location>
</feature>
<keyword evidence="3" id="KW-1185">Reference proteome</keyword>
<keyword evidence="1" id="KW-0472">Membrane</keyword>
<keyword evidence="1" id="KW-0812">Transmembrane</keyword>
<evidence type="ECO:0000313" key="2">
    <source>
        <dbReference type="EMBL" id="KTD14380.1"/>
    </source>
</evidence>
<reference evidence="2 3" key="1">
    <citation type="submission" date="2015-11" db="EMBL/GenBank/DDBJ databases">
        <title>Genomic analysis of 38 Legionella species identifies large and diverse effector repertoires.</title>
        <authorList>
            <person name="Burstein D."/>
            <person name="Amaro F."/>
            <person name="Zusman T."/>
            <person name="Lifshitz Z."/>
            <person name="Cohen O."/>
            <person name="Gilbert J.A."/>
            <person name="Pupko T."/>
            <person name="Shuman H.A."/>
            <person name="Segal G."/>
        </authorList>
    </citation>
    <scope>NUCLEOTIDE SEQUENCE [LARGE SCALE GENOMIC DNA]</scope>
    <source>
        <strain evidence="2 3">Bercovier 4</strain>
    </source>
</reference>
<dbReference type="PATRIC" id="fig|454.4.peg.2861"/>
<organism evidence="2 3">
    <name type="scientific">Legionella israelensis</name>
    <dbReference type="NCBI Taxonomy" id="454"/>
    <lineage>
        <taxon>Bacteria</taxon>
        <taxon>Pseudomonadati</taxon>
        <taxon>Pseudomonadota</taxon>
        <taxon>Gammaproteobacteria</taxon>
        <taxon>Legionellales</taxon>
        <taxon>Legionellaceae</taxon>
        <taxon>Legionella</taxon>
    </lineage>
</organism>
<evidence type="ECO:0000256" key="1">
    <source>
        <dbReference type="SAM" id="Phobius"/>
    </source>
</evidence>
<dbReference type="AlphaFoldDB" id="A0A0W0V2P0"/>
<evidence type="ECO:0000313" key="3">
    <source>
        <dbReference type="Proteomes" id="UP000054761"/>
    </source>
</evidence>
<sequence length="145" mass="17338">MESTINLVWTVFLTVIITAPITALCTYFITNKLSARSERKFLLKEENKNLEYFFETYKELANEMKDDITKPENKSIRELVVLDSHCIFNSKPGRVRFYYYTDKTPLVIDGIRYLIDLNYLEILKEDNILICRIKEHFLNKIRNYH</sequence>
<protein>
    <submittedName>
        <fullName evidence="2">Uncharacterized protein</fullName>
    </submittedName>
</protein>
<gene>
    <name evidence="2" type="ORF">Lisr_2608</name>
</gene>
<proteinExistence type="predicted"/>
<keyword evidence="1" id="KW-1133">Transmembrane helix</keyword>
<dbReference type="Proteomes" id="UP000054761">
    <property type="component" value="Unassembled WGS sequence"/>
</dbReference>
<dbReference type="EMBL" id="LNYH01000149">
    <property type="protein sequence ID" value="KTD14380.1"/>
    <property type="molecule type" value="Genomic_DNA"/>
</dbReference>